<dbReference type="PANTHER" id="PTHR36081:SF1">
    <property type="entry name" value="CELL WALL INTEGRITY_STRESS RESPONSE COMPONENT"/>
    <property type="match status" value="1"/>
</dbReference>
<dbReference type="OrthoDB" id="539659at2759"/>
<evidence type="ECO:0000259" key="1">
    <source>
        <dbReference type="Pfam" id="PF13966"/>
    </source>
</evidence>
<dbReference type="EMBL" id="JACGCM010001911">
    <property type="protein sequence ID" value="KAF6147396.1"/>
    <property type="molecule type" value="Genomic_DNA"/>
</dbReference>
<gene>
    <name evidence="2" type="ORF">GIB67_041216</name>
</gene>
<sequence length="250" mass="28437">MDMENTFVGKIANFGWRLLNNCIPTEAELYERAVTVVSHCYLCKGVDEKITHLLWDCSYATELRHWYWNLFNPVQAAGATTSFAKKYGADITVVVIDNNPRESLPQHDTKLSSIRWHLSEADDLRWVIIHEQCVSDFGITSFIEWPTSTPSTEVPIPPTAAEIYAKIVEKARVFQFLARLNPDFGYVRVHLLYKTPFPTPEEAHVYCFSDQSRRSPMPLISGIPSETFVMVVRCSLCLSGTTVSSFTNFT</sequence>
<dbReference type="InterPro" id="IPR026960">
    <property type="entry name" value="RVT-Znf"/>
</dbReference>
<dbReference type="PANTHER" id="PTHR36081">
    <property type="entry name" value="CELL WALL INTEGRITY/STRESS RESPONSE COMPONENT"/>
    <property type="match status" value="1"/>
</dbReference>
<keyword evidence="3" id="KW-1185">Reference proteome</keyword>
<dbReference type="Pfam" id="PF13966">
    <property type="entry name" value="zf-RVT"/>
    <property type="match status" value="1"/>
</dbReference>
<protein>
    <recommendedName>
        <fullName evidence="1">Reverse transcriptase zinc-binding domain-containing protein</fullName>
    </recommendedName>
</protein>
<dbReference type="AlphaFoldDB" id="A0A7J7LXL1"/>
<reference evidence="2 3" key="1">
    <citation type="journal article" date="2020" name="IScience">
        <title>Genome Sequencing of the Endangered Kingdonia uniflora (Circaeasteraceae, Ranunculales) Reveals Potential Mechanisms of Evolutionary Specialization.</title>
        <authorList>
            <person name="Sun Y."/>
            <person name="Deng T."/>
            <person name="Zhang A."/>
            <person name="Moore M.J."/>
            <person name="Landis J.B."/>
            <person name="Lin N."/>
            <person name="Zhang H."/>
            <person name="Zhang X."/>
            <person name="Huang J."/>
            <person name="Zhang X."/>
            <person name="Sun H."/>
            <person name="Wang H."/>
        </authorList>
    </citation>
    <scope>NUCLEOTIDE SEQUENCE [LARGE SCALE GENOMIC DNA]</scope>
    <source>
        <strain evidence="2">TB1705</strain>
        <tissue evidence="2">Leaf</tissue>
    </source>
</reference>
<feature type="domain" description="Reverse transcriptase zinc-binding" evidence="1">
    <location>
        <begin position="8"/>
        <end position="63"/>
    </location>
</feature>
<organism evidence="2 3">
    <name type="scientific">Kingdonia uniflora</name>
    <dbReference type="NCBI Taxonomy" id="39325"/>
    <lineage>
        <taxon>Eukaryota</taxon>
        <taxon>Viridiplantae</taxon>
        <taxon>Streptophyta</taxon>
        <taxon>Embryophyta</taxon>
        <taxon>Tracheophyta</taxon>
        <taxon>Spermatophyta</taxon>
        <taxon>Magnoliopsida</taxon>
        <taxon>Ranunculales</taxon>
        <taxon>Circaeasteraceae</taxon>
        <taxon>Kingdonia</taxon>
    </lineage>
</organism>
<evidence type="ECO:0000313" key="2">
    <source>
        <dbReference type="EMBL" id="KAF6147396.1"/>
    </source>
</evidence>
<dbReference type="Proteomes" id="UP000541444">
    <property type="component" value="Unassembled WGS sequence"/>
</dbReference>
<accession>A0A7J7LXL1</accession>
<proteinExistence type="predicted"/>
<name>A0A7J7LXL1_9MAGN</name>
<comment type="caution">
    <text evidence="2">The sequence shown here is derived from an EMBL/GenBank/DDBJ whole genome shotgun (WGS) entry which is preliminary data.</text>
</comment>
<evidence type="ECO:0000313" key="3">
    <source>
        <dbReference type="Proteomes" id="UP000541444"/>
    </source>
</evidence>